<dbReference type="FunFam" id="2.30.42.10:FF:000056">
    <property type="entry name" value="Golgi reassembly-stacking protein 2 isoform 1"/>
    <property type="match status" value="1"/>
</dbReference>
<dbReference type="PANTHER" id="PTHR12893:SF0">
    <property type="entry name" value="GRASP65"/>
    <property type="match status" value="1"/>
</dbReference>
<dbReference type="GO" id="GO:0007030">
    <property type="term" value="P:Golgi organization"/>
    <property type="evidence" value="ECO:0007669"/>
    <property type="project" value="TreeGrafter"/>
</dbReference>
<reference evidence="12" key="2">
    <citation type="submission" date="2015-06" db="UniProtKB">
        <authorList>
            <consortium name="EnsemblMetazoa"/>
        </authorList>
    </citation>
    <scope>IDENTIFICATION</scope>
</reference>
<dbReference type="Proteomes" id="UP000015104">
    <property type="component" value="Unassembled WGS sequence"/>
</dbReference>
<keyword evidence="3" id="KW-0597">Phosphoprotein</keyword>
<feature type="compositionally biased region" description="Polar residues" evidence="10">
    <location>
        <begin position="268"/>
        <end position="294"/>
    </location>
</feature>
<evidence type="ECO:0000259" key="11">
    <source>
        <dbReference type="PROSITE" id="PS51865"/>
    </source>
</evidence>
<feature type="compositionally biased region" description="Polar residues" evidence="10">
    <location>
        <begin position="225"/>
        <end position="261"/>
    </location>
</feature>
<evidence type="ECO:0000256" key="5">
    <source>
        <dbReference type="ARBA" id="ARBA00022737"/>
    </source>
</evidence>
<keyword evidence="9" id="KW-0479">Metal-binding</keyword>
<evidence type="ECO:0000256" key="8">
    <source>
        <dbReference type="ARBA" id="ARBA00023288"/>
    </source>
</evidence>
<accession>T1KK10</accession>
<dbReference type="PROSITE" id="PS51865">
    <property type="entry name" value="PDZ_GRASP"/>
    <property type="match status" value="2"/>
</dbReference>
<feature type="region of interest" description="Disordered" evidence="10">
    <location>
        <begin position="550"/>
        <end position="575"/>
    </location>
</feature>
<keyword evidence="9" id="KW-0862">Zinc</keyword>
<dbReference type="EMBL" id="CAEY01000172">
    <property type="status" value="NOT_ANNOTATED_CDS"/>
    <property type="molecule type" value="Genomic_DNA"/>
</dbReference>
<dbReference type="AlphaFoldDB" id="T1KK10"/>
<dbReference type="PANTHER" id="PTHR12893">
    <property type="entry name" value="GOLGI REASSEMBLY STACKING PROTEIN GRASP"/>
    <property type="match status" value="1"/>
</dbReference>
<evidence type="ECO:0000256" key="10">
    <source>
        <dbReference type="SAM" id="MobiDB-lite"/>
    </source>
</evidence>
<evidence type="ECO:0000256" key="1">
    <source>
        <dbReference type="ARBA" id="ARBA00004394"/>
    </source>
</evidence>
<reference evidence="13" key="1">
    <citation type="submission" date="2011-08" db="EMBL/GenBank/DDBJ databases">
        <authorList>
            <person name="Rombauts S."/>
        </authorList>
    </citation>
    <scope>NUCLEOTIDE SEQUENCE</scope>
    <source>
        <strain evidence="13">London</strain>
    </source>
</reference>
<keyword evidence="5" id="KW-0677">Repeat</keyword>
<keyword evidence="7" id="KW-0472">Membrane</keyword>
<comment type="subcellular location">
    <subcellularLocation>
        <location evidence="1">Golgi apparatus membrane</location>
    </subcellularLocation>
</comment>
<dbReference type="KEGG" id="tut:107364970"/>
<feature type="binding site" evidence="9">
    <location>
        <position position="104"/>
    </location>
    <ligand>
        <name>Zn(2+)</name>
        <dbReference type="ChEBI" id="CHEBI:29105"/>
    </ligand>
</feature>
<dbReference type="HOGENOM" id="CLU_025095_5_0_1"/>
<keyword evidence="13" id="KW-1185">Reference proteome</keyword>
<dbReference type="InterPro" id="IPR007583">
    <property type="entry name" value="GRASP55_65"/>
</dbReference>
<dbReference type="Gene3D" id="2.30.42.10">
    <property type="match status" value="2"/>
</dbReference>
<dbReference type="GO" id="GO:0000139">
    <property type="term" value="C:Golgi membrane"/>
    <property type="evidence" value="ECO:0007669"/>
    <property type="project" value="UniProtKB-SubCell"/>
</dbReference>
<dbReference type="OrthoDB" id="3318at2759"/>
<feature type="compositionally biased region" description="Low complexity" evidence="10">
    <location>
        <begin position="511"/>
        <end position="525"/>
    </location>
</feature>
<feature type="domain" description="PDZ GRASP-type" evidence="11">
    <location>
        <begin position="112"/>
        <end position="200"/>
    </location>
</feature>
<evidence type="ECO:0000256" key="9">
    <source>
        <dbReference type="PIRSR" id="PIRSR607583-1"/>
    </source>
</evidence>
<organism evidence="12 13">
    <name type="scientific">Tetranychus urticae</name>
    <name type="common">Two-spotted spider mite</name>
    <dbReference type="NCBI Taxonomy" id="32264"/>
    <lineage>
        <taxon>Eukaryota</taxon>
        <taxon>Metazoa</taxon>
        <taxon>Ecdysozoa</taxon>
        <taxon>Arthropoda</taxon>
        <taxon>Chelicerata</taxon>
        <taxon>Arachnida</taxon>
        <taxon>Acari</taxon>
        <taxon>Acariformes</taxon>
        <taxon>Trombidiformes</taxon>
        <taxon>Prostigmata</taxon>
        <taxon>Eleutherengona</taxon>
        <taxon>Raphignathae</taxon>
        <taxon>Tetranychoidea</taxon>
        <taxon>Tetranychidae</taxon>
        <taxon>Tetranychus</taxon>
    </lineage>
</organism>
<evidence type="ECO:0000313" key="12">
    <source>
        <dbReference type="EnsemblMetazoa" id="tetur13g01970.1"/>
    </source>
</evidence>
<dbReference type="InterPro" id="IPR024958">
    <property type="entry name" value="GRASP_PDZ"/>
</dbReference>
<evidence type="ECO:0000256" key="4">
    <source>
        <dbReference type="ARBA" id="ARBA00022707"/>
    </source>
</evidence>
<evidence type="ECO:0000313" key="13">
    <source>
        <dbReference type="Proteomes" id="UP000015104"/>
    </source>
</evidence>
<evidence type="ECO:0000256" key="7">
    <source>
        <dbReference type="ARBA" id="ARBA00023136"/>
    </source>
</evidence>
<feature type="region of interest" description="Disordered" evidence="10">
    <location>
        <begin position="225"/>
        <end position="294"/>
    </location>
</feature>
<evidence type="ECO:0000256" key="2">
    <source>
        <dbReference type="ARBA" id="ARBA00007144"/>
    </source>
</evidence>
<proteinExistence type="inferred from homology"/>
<dbReference type="GO" id="GO:0046872">
    <property type="term" value="F:metal ion binding"/>
    <property type="evidence" value="ECO:0007669"/>
    <property type="project" value="UniProtKB-KW"/>
</dbReference>
<dbReference type="SUPFAM" id="SSF50156">
    <property type="entry name" value="PDZ domain-like"/>
    <property type="match status" value="2"/>
</dbReference>
<dbReference type="STRING" id="32264.T1KK10"/>
<keyword evidence="4" id="KW-0519">Myristate</keyword>
<dbReference type="EnsemblMetazoa" id="tetur13g01970.1">
    <property type="protein sequence ID" value="tetur13g01970.1"/>
    <property type="gene ID" value="tetur13g01970"/>
</dbReference>
<keyword evidence="8" id="KW-0449">Lipoprotein</keyword>
<protein>
    <recommendedName>
        <fullName evidence="11">PDZ GRASP-type domain-containing protein</fullName>
    </recommendedName>
</protein>
<dbReference type="Pfam" id="PF04495">
    <property type="entry name" value="GRASP55_65"/>
    <property type="match status" value="1"/>
</dbReference>
<evidence type="ECO:0000256" key="3">
    <source>
        <dbReference type="ARBA" id="ARBA00022553"/>
    </source>
</evidence>
<keyword evidence="6" id="KW-0333">Golgi apparatus</keyword>
<comment type="similarity">
    <text evidence="2">Belongs to the GORASP family.</text>
</comment>
<gene>
    <name evidence="12" type="primary">107364970</name>
</gene>
<feature type="binding site" evidence="9">
    <location>
        <position position="19"/>
    </location>
    <ligand>
        <name>Zn(2+)</name>
        <dbReference type="ChEBI" id="CHEBI:29105"/>
    </ligand>
</feature>
<feature type="domain" description="PDZ GRASP-type" evidence="11">
    <location>
        <begin position="16"/>
        <end position="106"/>
    </location>
</feature>
<dbReference type="eggNOG" id="KOG3834">
    <property type="taxonomic scope" value="Eukaryota"/>
</dbReference>
<evidence type="ECO:0000256" key="6">
    <source>
        <dbReference type="ARBA" id="ARBA00023034"/>
    </source>
</evidence>
<name>T1KK10_TETUR</name>
<dbReference type="FunFam" id="2.30.42.10:FF:000026">
    <property type="entry name" value="Golgi reassembly stacking protein 2"/>
    <property type="match status" value="1"/>
</dbReference>
<feature type="region of interest" description="Disordered" evidence="10">
    <location>
        <begin position="505"/>
        <end position="525"/>
    </location>
</feature>
<sequence>MGLSSSSLEIPGGGKEGYHVLKVQEGSPGAEAGLQAYFDFIVSIGNTRLNQNNETLKEILKANINQTIKMTVFNSKTSTIRQVDIRPSSDWGGTGLIGVSIRFCSFENANQNVWHILQVEPNSPAEQAGLQSNCDYIIGADSTFQDSEDLYLLIESHDGKQLKLFVYNLLTDNVRDVLITPNSRWGGEGLLGCGIGYGYLHRIPYQPSNDQDYSDKAQLLQGSQPINTDCTQSVPAVNQSPTQQHSSQIEPTINQSPTQQDAPRFLSETDSSSTQDSPRFLVETNSSPTQQQPTPFDMSSFLADLNRSLPLDESIAFSSAPPGTFTPMVATSSVNTYTSSMDKPVLTASNPNHYNLPYNTGTLCSMTDNVTSYTPASSITTPIPTSGMPPSAVSVPLPSDLKTVNINYDASSSQLNPLAKDFMNMSLAPTATSEVKPYISASLSNPIANPSMTYSSLHNAPSMPQTSQFFSNLTASYSQPESTMNLPQRTNMFPLPMKTTNISFPTPEPSGPYSSSGFVSSNNPSSQSALPISSGFINYTSAPSYTSVESSMQQPTTTGNLAPLTTINLNQPPNI</sequence>
<dbReference type="InterPro" id="IPR036034">
    <property type="entry name" value="PDZ_sf"/>
</dbReference>